<dbReference type="Gene3D" id="3.30.2130.10">
    <property type="entry name" value="VC0802-like"/>
    <property type="match status" value="1"/>
</dbReference>
<protein>
    <submittedName>
        <fullName evidence="1">Aspartate kinase</fullName>
    </submittedName>
</protein>
<sequence>MTTLRDYLLKYFDEHPFLEEALHENLLNVSALARQLMPDLEEHLGKALKEGAVIMAIRRLDPPGSYRAKHKLTQYIKSLGDIVVRSGLVDYTFINSPSLVEAQAVFLQELTQMGDVFHTFSRGVEETTVVVSAKLDSVVKNSFKKERMVQSRSPLSSITVKLPQTNTDVLGLYYYLFKQLAQNGINVIEVISTTNEFTVIVTENDLNRAFQVIHGLKRD</sequence>
<reference evidence="1 2" key="1">
    <citation type="submission" date="2019-09" db="EMBL/GenBank/DDBJ databases">
        <title>Genomes of family Cryomorphaceae.</title>
        <authorList>
            <person name="Bowman J.P."/>
        </authorList>
    </citation>
    <scope>NUCLEOTIDE SEQUENCE [LARGE SCALE GENOMIC DNA]</scope>
    <source>
        <strain evidence="1 2">LMG 25704</strain>
    </source>
</reference>
<dbReference type="EMBL" id="WBVO01000001">
    <property type="protein sequence ID" value="KAB2814429.1"/>
    <property type="molecule type" value="Genomic_DNA"/>
</dbReference>
<gene>
    <name evidence="1" type="ORF">F8C67_01460</name>
</gene>
<keyword evidence="1" id="KW-0418">Kinase</keyword>
<name>A0A6N6RLH8_9FLAO</name>
<keyword evidence="1" id="KW-0808">Transferase</keyword>
<dbReference type="OrthoDB" id="368469at2"/>
<keyword evidence="2" id="KW-1185">Reference proteome</keyword>
<proteinExistence type="predicted"/>
<dbReference type="AlphaFoldDB" id="A0A6N6RLH8"/>
<dbReference type="Proteomes" id="UP000468650">
    <property type="component" value="Unassembled WGS sequence"/>
</dbReference>
<comment type="caution">
    <text evidence="1">The sequence shown here is derived from an EMBL/GenBank/DDBJ whole genome shotgun (WGS) entry which is preliminary data.</text>
</comment>
<dbReference type="SUPFAM" id="SSF55021">
    <property type="entry name" value="ACT-like"/>
    <property type="match status" value="1"/>
</dbReference>
<accession>A0A6N6RLH8</accession>
<dbReference type="InterPro" id="IPR045865">
    <property type="entry name" value="ACT-like_dom_sf"/>
</dbReference>
<organism evidence="1 2">
    <name type="scientific">Phaeocystidibacter luteus</name>
    <dbReference type="NCBI Taxonomy" id="911197"/>
    <lineage>
        <taxon>Bacteria</taxon>
        <taxon>Pseudomonadati</taxon>
        <taxon>Bacteroidota</taxon>
        <taxon>Flavobacteriia</taxon>
        <taxon>Flavobacteriales</taxon>
        <taxon>Phaeocystidibacteraceae</taxon>
        <taxon>Phaeocystidibacter</taxon>
    </lineage>
</organism>
<dbReference type="RefSeq" id="WP_151666009.1">
    <property type="nucleotide sequence ID" value="NZ_WBVO01000001.1"/>
</dbReference>
<evidence type="ECO:0000313" key="2">
    <source>
        <dbReference type="Proteomes" id="UP000468650"/>
    </source>
</evidence>
<evidence type="ECO:0000313" key="1">
    <source>
        <dbReference type="EMBL" id="KAB2814429.1"/>
    </source>
</evidence>
<dbReference type="GO" id="GO:0016301">
    <property type="term" value="F:kinase activity"/>
    <property type="evidence" value="ECO:0007669"/>
    <property type="project" value="UniProtKB-KW"/>
</dbReference>